<protein>
    <submittedName>
        <fullName evidence="2">Uncharacterized protein</fullName>
    </submittedName>
</protein>
<proteinExistence type="predicted"/>
<comment type="caution">
    <text evidence="2">The sequence shown here is derived from an EMBL/GenBank/DDBJ whole genome shotgun (WGS) entry which is preliminary data.</text>
</comment>
<evidence type="ECO:0000313" key="2">
    <source>
        <dbReference type="EMBL" id="HIV85605.1"/>
    </source>
</evidence>
<dbReference type="EMBL" id="DXIJ01000043">
    <property type="protein sequence ID" value="HIV85605.1"/>
    <property type="molecule type" value="Genomic_DNA"/>
</dbReference>
<evidence type="ECO:0000256" key="1">
    <source>
        <dbReference type="SAM" id="MobiDB-lite"/>
    </source>
</evidence>
<dbReference type="AlphaFoldDB" id="A0A9D1TLA6"/>
<organism evidence="2 3">
    <name type="scientific">Candidatus Monoglobus merdigallinarum</name>
    <dbReference type="NCBI Taxonomy" id="2838698"/>
    <lineage>
        <taxon>Bacteria</taxon>
        <taxon>Bacillati</taxon>
        <taxon>Bacillota</taxon>
        <taxon>Clostridia</taxon>
        <taxon>Monoglobales</taxon>
        <taxon>Monoglobaceae</taxon>
        <taxon>Monoglobus</taxon>
    </lineage>
</organism>
<sequence length="90" mass="10008">MDINELTKNLDQNKLNNALKQFESIMSKDEMNTILNTLKNTNAATLKNELNKIDPATVNGLLKNNPQLQKAVSSNPEAAKTLDSIIKKNK</sequence>
<gene>
    <name evidence="2" type="ORF">H9900_02210</name>
</gene>
<name>A0A9D1TLA6_9FIRM</name>
<dbReference type="Proteomes" id="UP000824162">
    <property type="component" value="Unassembled WGS sequence"/>
</dbReference>
<feature type="region of interest" description="Disordered" evidence="1">
    <location>
        <begin position="70"/>
        <end position="90"/>
    </location>
</feature>
<reference evidence="2" key="1">
    <citation type="journal article" date="2021" name="PeerJ">
        <title>Extensive microbial diversity within the chicken gut microbiome revealed by metagenomics and culture.</title>
        <authorList>
            <person name="Gilroy R."/>
            <person name="Ravi A."/>
            <person name="Getino M."/>
            <person name="Pursley I."/>
            <person name="Horton D.L."/>
            <person name="Alikhan N.F."/>
            <person name="Baker D."/>
            <person name="Gharbi K."/>
            <person name="Hall N."/>
            <person name="Watson M."/>
            <person name="Adriaenssens E.M."/>
            <person name="Foster-Nyarko E."/>
            <person name="Jarju S."/>
            <person name="Secka A."/>
            <person name="Antonio M."/>
            <person name="Oren A."/>
            <person name="Chaudhuri R.R."/>
            <person name="La Ragione R."/>
            <person name="Hildebrand F."/>
            <person name="Pallen M.J."/>
        </authorList>
    </citation>
    <scope>NUCLEOTIDE SEQUENCE</scope>
    <source>
        <strain evidence="2">5790</strain>
    </source>
</reference>
<accession>A0A9D1TLA6</accession>
<reference evidence="2" key="2">
    <citation type="submission" date="2021-04" db="EMBL/GenBank/DDBJ databases">
        <authorList>
            <person name="Gilroy R."/>
        </authorList>
    </citation>
    <scope>NUCLEOTIDE SEQUENCE</scope>
    <source>
        <strain evidence="2">5790</strain>
    </source>
</reference>
<evidence type="ECO:0000313" key="3">
    <source>
        <dbReference type="Proteomes" id="UP000824162"/>
    </source>
</evidence>